<gene>
    <name evidence="3" type="ORF">OE747_09735</name>
</gene>
<name>A0ABT3AIV9_9RHOB</name>
<dbReference type="RefSeq" id="WP_263828413.1">
    <property type="nucleotide sequence ID" value="NZ_JAOWLB010000005.1"/>
</dbReference>
<evidence type="ECO:0000256" key="2">
    <source>
        <dbReference type="SAM" id="SignalP"/>
    </source>
</evidence>
<comment type="caution">
    <text evidence="3">The sequence shown here is derived from an EMBL/GenBank/DDBJ whole genome shotgun (WGS) entry which is preliminary data.</text>
</comment>
<keyword evidence="4" id="KW-1185">Reference proteome</keyword>
<feature type="region of interest" description="Disordered" evidence="1">
    <location>
        <begin position="19"/>
        <end position="48"/>
    </location>
</feature>
<organism evidence="3 4">
    <name type="scientific">Ruegeria aquimaris</name>
    <dbReference type="NCBI Taxonomy" id="2984333"/>
    <lineage>
        <taxon>Bacteria</taxon>
        <taxon>Pseudomonadati</taxon>
        <taxon>Pseudomonadota</taxon>
        <taxon>Alphaproteobacteria</taxon>
        <taxon>Rhodobacterales</taxon>
        <taxon>Roseobacteraceae</taxon>
        <taxon>Ruegeria</taxon>
    </lineage>
</organism>
<reference evidence="3 4" key="1">
    <citation type="submission" date="2022-10" db="EMBL/GenBank/DDBJ databases">
        <title>Ruegeria sp. nov., isolated from ocean surface sediments.</title>
        <authorList>
            <person name="He W."/>
            <person name="Xue H.-P."/>
            <person name="Zhang D.-F."/>
        </authorList>
    </citation>
    <scope>NUCLEOTIDE SEQUENCE [LARGE SCALE GENOMIC DNA]</scope>
    <source>
        <strain evidence="3 4">XHP0148</strain>
    </source>
</reference>
<feature type="signal peptide" evidence="2">
    <location>
        <begin position="1"/>
        <end position="18"/>
    </location>
</feature>
<evidence type="ECO:0000256" key="1">
    <source>
        <dbReference type="SAM" id="MobiDB-lite"/>
    </source>
</evidence>
<evidence type="ECO:0000313" key="3">
    <source>
        <dbReference type="EMBL" id="MCV2888626.1"/>
    </source>
</evidence>
<proteinExistence type="predicted"/>
<sequence>MKPLVPILLTLSSLAACATAPHPPPREIEPLPGNLAPPVAPRDSDERAASKAYYLGPRGEEWF</sequence>
<protein>
    <recommendedName>
        <fullName evidence="5">Lipoprotein</fullName>
    </recommendedName>
</protein>
<evidence type="ECO:0000313" key="4">
    <source>
        <dbReference type="Proteomes" id="UP001320899"/>
    </source>
</evidence>
<accession>A0ABT3AIV9</accession>
<evidence type="ECO:0008006" key="5">
    <source>
        <dbReference type="Google" id="ProtNLM"/>
    </source>
</evidence>
<dbReference type="EMBL" id="JAOWLB010000005">
    <property type="protein sequence ID" value="MCV2888626.1"/>
    <property type="molecule type" value="Genomic_DNA"/>
</dbReference>
<keyword evidence="2" id="KW-0732">Signal</keyword>
<dbReference type="Proteomes" id="UP001320899">
    <property type="component" value="Unassembled WGS sequence"/>
</dbReference>
<feature type="chain" id="PRO_5047215465" description="Lipoprotein" evidence="2">
    <location>
        <begin position="19"/>
        <end position="63"/>
    </location>
</feature>
<dbReference type="PROSITE" id="PS51257">
    <property type="entry name" value="PROKAR_LIPOPROTEIN"/>
    <property type="match status" value="1"/>
</dbReference>